<evidence type="ECO:0000256" key="1">
    <source>
        <dbReference type="ARBA" id="ARBA00004123"/>
    </source>
</evidence>
<dbReference type="PANTHER" id="PTHR24399">
    <property type="entry name" value="ZINC FINGER AND BTB DOMAIN-CONTAINING"/>
    <property type="match status" value="1"/>
</dbReference>
<keyword evidence="8" id="KW-0863">Zinc-finger</keyword>
<evidence type="ECO:0000256" key="7">
    <source>
        <dbReference type="ARBA" id="ARBA00023242"/>
    </source>
</evidence>
<feature type="compositionally biased region" description="Basic residues" evidence="9">
    <location>
        <begin position="173"/>
        <end position="195"/>
    </location>
</feature>
<name>A0ABN8B5T7_CHISP</name>
<reference evidence="11" key="1">
    <citation type="submission" date="2021-12" db="EMBL/GenBank/DDBJ databases">
        <authorList>
            <person name="King R."/>
        </authorList>
    </citation>
    <scope>NUCLEOTIDE SEQUENCE</scope>
</reference>
<accession>A0ABN8B5T7</accession>
<feature type="domain" description="C2H2-type" evidence="10">
    <location>
        <begin position="438"/>
        <end position="465"/>
    </location>
</feature>
<evidence type="ECO:0000256" key="4">
    <source>
        <dbReference type="ARBA" id="ARBA00022833"/>
    </source>
</evidence>
<feature type="domain" description="C2H2-type" evidence="10">
    <location>
        <begin position="380"/>
        <end position="403"/>
    </location>
</feature>
<evidence type="ECO:0000256" key="9">
    <source>
        <dbReference type="SAM" id="MobiDB-lite"/>
    </source>
</evidence>
<evidence type="ECO:0000256" key="2">
    <source>
        <dbReference type="ARBA" id="ARBA00022723"/>
    </source>
</evidence>
<feature type="region of interest" description="Disordered" evidence="9">
    <location>
        <begin position="173"/>
        <end position="198"/>
    </location>
</feature>
<evidence type="ECO:0000313" key="12">
    <source>
        <dbReference type="Proteomes" id="UP001153292"/>
    </source>
</evidence>
<dbReference type="PROSITE" id="PS50157">
    <property type="entry name" value="ZINC_FINGER_C2H2_2"/>
    <property type="match status" value="7"/>
</dbReference>
<evidence type="ECO:0000256" key="6">
    <source>
        <dbReference type="ARBA" id="ARBA00023163"/>
    </source>
</evidence>
<comment type="subcellular location">
    <subcellularLocation>
        <location evidence="1">Nucleus</location>
    </subcellularLocation>
</comment>
<evidence type="ECO:0000259" key="10">
    <source>
        <dbReference type="PROSITE" id="PS50157"/>
    </source>
</evidence>
<dbReference type="Pfam" id="PF12874">
    <property type="entry name" value="zf-met"/>
    <property type="match status" value="1"/>
</dbReference>
<dbReference type="InterPro" id="IPR036236">
    <property type="entry name" value="Znf_C2H2_sf"/>
</dbReference>
<keyword evidence="3" id="KW-0677">Repeat</keyword>
<organism evidence="11 12">
    <name type="scientific">Chilo suppressalis</name>
    <name type="common">Asiatic rice borer moth</name>
    <dbReference type="NCBI Taxonomy" id="168631"/>
    <lineage>
        <taxon>Eukaryota</taxon>
        <taxon>Metazoa</taxon>
        <taxon>Ecdysozoa</taxon>
        <taxon>Arthropoda</taxon>
        <taxon>Hexapoda</taxon>
        <taxon>Insecta</taxon>
        <taxon>Pterygota</taxon>
        <taxon>Neoptera</taxon>
        <taxon>Endopterygota</taxon>
        <taxon>Lepidoptera</taxon>
        <taxon>Glossata</taxon>
        <taxon>Ditrysia</taxon>
        <taxon>Pyraloidea</taxon>
        <taxon>Crambidae</taxon>
        <taxon>Crambinae</taxon>
        <taxon>Chilo</taxon>
    </lineage>
</organism>
<evidence type="ECO:0000256" key="5">
    <source>
        <dbReference type="ARBA" id="ARBA00023015"/>
    </source>
</evidence>
<feature type="domain" description="C2H2-type" evidence="10">
    <location>
        <begin position="315"/>
        <end position="342"/>
    </location>
</feature>
<evidence type="ECO:0000313" key="11">
    <source>
        <dbReference type="EMBL" id="CAH0404039.1"/>
    </source>
</evidence>
<feature type="domain" description="C2H2-type" evidence="10">
    <location>
        <begin position="286"/>
        <end position="314"/>
    </location>
</feature>
<feature type="domain" description="C2H2-type" evidence="10">
    <location>
        <begin position="347"/>
        <end position="377"/>
    </location>
</feature>
<feature type="domain" description="C2H2-type" evidence="10">
    <location>
        <begin position="408"/>
        <end position="436"/>
    </location>
</feature>
<evidence type="ECO:0000256" key="8">
    <source>
        <dbReference type="PROSITE-ProRule" id="PRU00042"/>
    </source>
</evidence>
<keyword evidence="12" id="KW-1185">Reference proteome</keyword>
<keyword evidence="7" id="KW-0539">Nucleus</keyword>
<keyword evidence="4" id="KW-0862">Zinc</keyword>
<dbReference type="PANTHER" id="PTHR24399:SF23">
    <property type="entry name" value="C2H2-TYPE DOMAIN-CONTAINING PROTEIN"/>
    <property type="match status" value="1"/>
</dbReference>
<dbReference type="Pfam" id="PF13894">
    <property type="entry name" value="zf-C2H2_4"/>
    <property type="match status" value="1"/>
</dbReference>
<dbReference type="EMBL" id="OU963920">
    <property type="protein sequence ID" value="CAH0404039.1"/>
    <property type="molecule type" value="Genomic_DNA"/>
</dbReference>
<feature type="region of interest" description="Disordered" evidence="9">
    <location>
        <begin position="482"/>
        <end position="518"/>
    </location>
</feature>
<sequence>MEEKEIPLKLLCMACLCVERTLHRIADEKMKQFYVNTFNEIPLCNTPIVNIHVCWECDALTRKVIKFKEQVQDSYRILQTYSTENLQECLLSDVVRSPRLCQGKVSTLSILPTQETNTQCTSPGDNLNDDLKIDWDKKETSLYISEDYDDDRPPSVTVDALDVEIETLIDRAKKKSKTKDKKKKPKKTTKPKRTRNGLEGRGDYICPICSTIITSLESFTAHYKRHLRRYECSVCQWRTTDMKVMQQHYYTTHGISLKQYKCDVCGKISNSMDTHRYHKDSHKARVQCTECDKTFTHRAGLLNHRLSVHELNNAFPCTVCDKVFRWKTSLKRHLEKHDLKDKSSTAAYCNTCGVTFASVCSYQRHMRNSLRHVTQEQLRYVCDHCKRRFADKTKLRDHIEEKHLHKTYHCHICLKPSKNRVGLDQHIRNVHKGRPNNKMCHHCGKGFPTKLQLESHIRTHTGERPFICEFCPTTFSQQSNLYKHNRQVHSNIKSKRYNSTKKRKEDKPVDVPAEGAMDPYRPGAVLQYSPDRGFVM</sequence>
<keyword evidence="5" id="KW-0805">Transcription regulation</keyword>
<dbReference type="Pfam" id="PF00096">
    <property type="entry name" value="zf-C2H2"/>
    <property type="match status" value="4"/>
</dbReference>
<protein>
    <recommendedName>
        <fullName evidence="10">C2H2-type domain-containing protein</fullName>
    </recommendedName>
</protein>
<feature type="compositionally biased region" description="Basic residues" evidence="9">
    <location>
        <begin position="483"/>
        <end position="502"/>
    </location>
</feature>
<feature type="domain" description="C2H2-type" evidence="10">
    <location>
        <begin position="466"/>
        <end position="494"/>
    </location>
</feature>
<dbReference type="Proteomes" id="UP001153292">
    <property type="component" value="Chromosome 27"/>
</dbReference>
<proteinExistence type="predicted"/>
<evidence type="ECO:0000256" key="3">
    <source>
        <dbReference type="ARBA" id="ARBA00022737"/>
    </source>
</evidence>
<gene>
    <name evidence="11" type="ORF">CHILSU_LOCUS7343</name>
</gene>
<dbReference type="SUPFAM" id="SSF57667">
    <property type="entry name" value="beta-beta-alpha zinc fingers"/>
    <property type="match status" value="4"/>
</dbReference>
<dbReference type="InterPro" id="IPR013087">
    <property type="entry name" value="Znf_C2H2_type"/>
</dbReference>
<keyword evidence="6" id="KW-0804">Transcription</keyword>
<dbReference type="SMART" id="SM00355">
    <property type="entry name" value="ZnF_C2H2"/>
    <property type="match status" value="10"/>
</dbReference>
<dbReference type="PROSITE" id="PS00028">
    <property type="entry name" value="ZINC_FINGER_C2H2_1"/>
    <property type="match status" value="6"/>
</dbReference>
<keyword evidence="2" id="KW-0479">Metal-binding</keyword>
<dbReference type="Gene3D" id="3.30.160.60">
    <property type="entry name" value="Classic Zinc Finger"/>
    <property type="match status" value="6"/>
</dbReference>